<feature type="non-terminal residue" evidence="1">
    <location>
        <position position="1"/>
    </location>
</feature>
<dbReference type="Proteomes" id="UP001161017">
    <property type="component" value="Unassembled WGS sequence"/>
</dbReference>
<gene>
    <name evidence="1" type="ORF">OHK93_000108</name>
</gene>
<keyword evidence="2" id="KW-1185">Reference proteome</keyword>
<accession>A0AA43QG36</accession>
<dbReference type="EMBL" id="JAPUFD010000001">
    <property type="protein sequence ID" value="MDI1484974.1"/>
    <property type="molecule type" value="Genomic_DNA"/>
</dbReference>
<proteinExistence type="predicted"/>
<evidence type="ECO:0000313" key="1">
    <source>
        <dbReference type="EMBL" id="MDI1484974.1"/>
    </source>
</evidence>
<evidence type="ECO:0000313" key="2">
    <source>
        <dbReference type="Proteomes" id="UP001161017"/>
    </source>
</evidence>
<dbReference type="AlphaFoldDB" id="A0AA43QG36"/>
<organism evidence="1 2">
    <name type="scientific">Ramalina farinacea</name>
    <dbReference type="NCBI Taxonomy" id="258253"/>
    <lineage>
        <taxon>Eukaryota</taxon>
        <taxon>Fungi</taxon>
        <taxon>Dikarya</taxon>
        <taxon>Ascomycota</taxon>
        <taxon>Pezizomycotina</taxon>
        <taxon>Lecanoromycetes</taxon>
        <taxon>OSLEUM clade</taxon>
        <taxon>Lecanoromycetidae</taxon>
        <taxon>Lecanorales</taxon>
        <taxon>Lecanorineae</taxon>
        <taxon>Ramalinaceae</taxon>
        <taxon>Ramalina</taxon>
    </lineage>
</organism>
<comment type="caution">
    <text evidence="1">The sequence shown here is derived from an EMBL/GenBank/DDBJ whole genome shotgun (WGS) entry which is preliminary data.</text>
</comment>
<name>A0AA43QG36_9LECA</name>
<reference evidence="1" key="1">
    <citation type="journal article" date="2023" name="Genome Biol. Evol.">
        <title>First Whole Genome Sequence and Flow Cytometry Genome Size Data for the Lichen-Forming Fungus Ramalina farinacea (Ascomycota).</title>
        <authorList>
            <person name="Llewellyn T."/>
            <person name="Mian S."/>
            <person name="Hill R."/>
            <person name="Leitch I.J."/>
            <person name="Gaya E."/>
        </authorList>
    </citation>
    <scope>NUCLEOTIDE SEQUENCE</scope>
    <source>
        <strain evidence="1">LIQ254RAFAR</strain>
    </source>
</reference>
<protein>
    <submittedName>
        <fullName evidence="1">Uncharacterized protein</fullName>
    </submittedName>
</protein>
<sequence>EDMRPERQPYRYTCGHDSHYYRGELIKCEPCARKGVQEGLARINPTMGMQLENLRNAIAADEYVLLSMRGKPHNKREVEDFSSFINDEKRRESRLEDEIYEKIVSVKEGYPYGSYDDKVKEIKRRIEGLEEDIPANEHLLRVLQKEPHNTREKGDMMRLIREQKRELSGLKHGTVS</sequence>